<keyword evidence="9" id="KW-1185">Reference proteome</keyword>
<name>A0A1W6LPZ1_9BACT</name>
<evidence type="ECO:0000313" key="9">
    <source>
        <dbReference type="Proteomes" id="UP000193334"/>
    </source>
</evidence>
<gene>
    <name evidence="6 8" type="primary">rhaA</name>
    <name evidence="8" type="ORF">STSP1_02270</name>
</gene>
<dbReference type="HAMAP" id="MF_00541">
    <property type="entry name" value="RhaA"/>
    <property type="match status" value="1"/>
</dbReference>
<keyword evidence="1 6" id="KW-0963">Cytoplasm</keyword>
<dbReference type="UniPathway" id="UPA00541">
    <property type="reaction ID" value="UER00601"/>
</dbReference>
<feature type="binding site" evidence="6">
    <location>
        <position position="295"/>
    </location>
    <ligand>
        <name>Mn(2+)</name>
        <dbReference type="ChEBI" id="CHEBI:29035"/>
    </ligand>
</feature>
<dbReference type="InterPro" id="IPR009308">
    <property type="entry name" value="Rhamnose_isomerase"/>
</dbReference>
<comment type="subcellular location">
    <subcellularLocation>
        <location evidence="6">Cytoplasm</location>
    </subcellularLocation>
</comment>
<evidence type="ECO:0000256" key="3">
    <source>
        <dbReference type="ARBA" id="ARBA00023211"/>
    </source>
</evidence>
<dbReference type="KEGG" id="pbp:STSP1_02270"/>
<dbReference type="GO" id="GO:0019301">
    <property type="term" value="P:rhamnose catabolic process"/>
    <property type="evidence" value="ECO:0007669"/>
    <property type="project" value="UniProtKB-UniRule"/>
</dbReference>
<dbReference type="NCBIfam" id="NF002203">
    <property type="entry name" value="PRK01076.1"/>
    <property type="match status" value="1"/>
</dbReference>
<reference evidence="9" key="1">
    <citation type="submission" date="2017-04" db="EMBL/GenBank/DDBJ databases">
        <title>Comparative genomics and description of representatives of a novel lineage of planctomycetes thriving in anoxic sediments.</title>
        <authorList>
            <person name="Spring S."/>
            <person name="Bunk B."/>
            <person name="Sproer C."/>
        </authorList>
    </citation>
    <scope>NUCLEOTIDE SEQUENCE [LARGE SCALE GENOMIC DNA]</scope>
    <source>
        <strain evidence="9">ST-PulAB-D4</strain>
    </source>
</reference>
<keyword evidence="5 6" id="KW-0684">Rhamnose metabolism</keyword>
<dbReference type="PANTHER" id="PTHR30268:SF0">
    <property type="entry name" value="L-RHAMNOSE ISOMERASE"/>
    <property type="match status" value="1"/>
</dbReference>
<dbReference type="Proteomes" id="UP000193334">
    <property type="component" value="Chromosome"/>
</dbReference>
<dbReference type="GO" id="GO:0019324">
    <property type="term" value="P:L-lyxose metabolic process"/>
    <property type="evidence" value="ECO:0007669"/>
    <property type="project" value="TreeGrafter"/>
</dbReference>
<comment type="cofactor">
    <cofactor evidence="6">
        <name>Mn(2+)</name>
        <dbReference type="ChEBI" id="CHEBI:29035"/>
    </cofactor>
    <text evidence="6">Binds 1 Mn(2+) ion per subunit.</text>
</comment>
<dbReference type="AlphaFoldDB" id="A0A1W6LPZ1"/>
<dbReference type="InterPro" id="IPR050337">
    <property type="entry name" value="L-rhamnose_isomerase"/>
</dbReference>
<feature type="binding site" evidence="6">
    <location>
        <position position="297"/>
    </location>
    <ligand>
        <name>Mn(2+)</name>
        <dbReference type="ChEBI" id="CHEBI:29035"/>
    </ligand>
</feature>
<sequence>MSSNIETEYRIAKEQYAHLGVDTEAAIETLKTIPVSMHCWQGDDVGGFEHTGSELSGGIQTTGNYPGRAKTIDQLRSDIEFAMSLIPGKHRLNLHAFYLDNLGTKVDRDEIEVKHFESWADWGEGRIGGIDFNPTFFAHKMFTGGLTLSHPDKAIRDFWIEHGRRCREIAAYFGKRFSSPSVNNFWIPDGFKDIPVDRTAPRERLIRSLDAVFEKDLRKELILDSVESKLFGIGAESCTVGSHEFYMGYAMSRGKMICLDSGHYHPTEMISEKISAILMFYDKMLLHVSRPVRWDSDHVVVLNEELVEIAHELVRSKRLSDIHIGLDFFDASINRIAAWVIGTRNMLKALLFALLEPTKQLQQMEYEFDFTSRLAYKEELKTMPFNTVWKYYCEQMGVPAGIDWLDEVRKYEKDVLANR</sequence>
<comment type="similarity">
    <text evidence="6">Belongs to the rhamnose isomerase family.</text>
</comment>
<proteinExistence type="inferred from homology"/>
<evidence type="ECO:0000256" key="4">
    <source>
        <dbReference type="ARBA" id="ARBA00023235"/>
    </source>
</evidence>
<evidence type="ECO:0000313" key="8">
    <source>
        <dbReference type="EMBL" id="ARN57844.1"/>
    </source>
</evidence>
<evidence type="ECO:0000256" key="5">
    <source>
        <dbReference type="ARBA" id="ARBA00023308"/>
    </source>
</evidence>
<dbReference type="InterPro" id="IPR036237">
    <property type="entry name" value="Xyl_isomerase-like_sf"/>
</dbReference>
<dbReference type="Gene3D" id="3.20.20.150">
    <property type="entry name" value="Divalent-metal-dependent TIM barrel enzymes"/>
    <property type="match status" value="1"/>
</dbReference>
<evidence type="ECO:0000256" key="6">
    <source>
        <dbReference type="HAMAP-Rule" id="MF_00541"/>
    </source>
</evidence>
<dbReference type="STRING" id="1941349.STSP1_02270"/>
<dbReference type="GO" id="GO:0030145">
    <property type="term" value="F:manganese ion binding"/>
    <property type="evidence" value="ECO:0007669"/>
    <property type="project" value="UniProtKB-UniRule"/>
</dbReference>
<dbReference type="SUPFAM" id="SSF51658">
    <property type="entry name" value="Xylose isomerase-like"/>
    <property type="match status" value="1"/>
</dbReference>
<dbReference type="NCBIfam" id="TIGR01748">
    <property type="entry name" value="rhaA"/>
    <property type="match status" value="1"/>
</dbReference>
<keyword evidence="2 6" id="KW-0479">Metal-binding</keyword>
<dbReference type="EMBL" id="CP021023">
    <property type="protein sequence ID" value="ARN57844.1"/>
    <property type="molecule type" value="Genomic_DNA"/>
</dbReference>
<comment type="function">
    <text evidence="6">Catalyzes the interconversion of L-rhamnose and L-rhamnulose.</text>
</comment>
<evidence type="ECO:0000256" key="7">
    <source>
        <dbReference type="NCBIfam" id="TIGR01748"/>
    </source>
</evidence>
<evidence type="ECO:0000256" key="2">
    <source>
        <dbReference type="ARBA" id="ARBA00022723"/>
    </source>
</evidence>
<dbReference type="RefSeq" id="WP_085756462.1">
    <property type="nucleotide sequence ID" value="NZ_CP021023.1"/>
</dbReference>
<dbReference type="EC" id="5.3.1.14" evidence="6 7"/>
<keyword evidence="4 6" id="KW-0413">Isomerase</keyword>
<keyword evidence="3 6" id="KW-0464">Manganese</keyword>
<accession>A0A1W6LPZ1</accession>
<dbReference type="GO" id="GO:0008740">
    <property type="term" value="F:L-rhamnose isomerase activity"/>
    <property type="evidence" value="ECO:0007669"/>
    <property type="project" value="UniProtKB-UniRule"/>
</dbReference>
<feature type="binding site" evidence="6">
    <location>
        <position position="263"/>
    </location>
    <ligand>
        <name>Mn(2+)</name>
        <dbReference type="ChEBI" id="CHEBI:29035"/>
    </ligand>
</feature>
<protein>
    <recommendedName>
        <fullName evidence="6 7">L-rhamnose isomerase</fullName>
        <ecNumber evidence="6 7">5.3.1.14</ecNumber>
    </recommendedName>
</protein>
<organism evidence="8 9">
    <name type="scientific">Sedimentisphaera salicampi</name>
    <dbReference type="NCBI Taxonomy" id="1941349"/>
    <lineage>
        <taxon>Bacteria</taxon>
        <taxon>Pseudomonadati</taxon>
        <taxon>Planctomycetota</taxon>
        <taxon>Phycisphaerae</taxon>
        <taxon>Sedimentisphaerales</taxon>
        <taxon>Sedimentisphaeraceae</taxon>
        <taxon>Sedimentisphaera</taxon>
    </lineage>
</organism>
<comment type="catalytic activity">
    <reaction evidence="6">
        <text>L-rhamnopyranose = L-rhamnulose</text>
        <dbReference type="Rhea" id="RHEA:23160"/>
        <dbReference type="ChEBI" id="CHEBI:17897"/>
        <dbReference type="ChEBI" id="CHEBI:62346"/>
        <dbReference type="EC" id="5.3.1.14"/>
    </reaction>
</comment>
<dbReference type="PANTHER" id="PTHR30268">
    <property type="entry name" value="L-RHAMNOSE ISOMERASE"/>
    <property type="match status" value="1"/>
</dbReference>
<dbReference type="Pfam" id="PF06134">
    <property type="entry name" value="RhaA"/>
    <property type="match status" value="1"/>
</dbReference>
<evidence type="ECO:0000256" key="1">
    <source>
        <dbReference type="ARBA" id="ARBA00022490"/>
    </source>
</evidence>
<dbReference type="GO" id="GO:0005737">
    <property type="term" value="C:cytoplasm"/>
    <property type="evidence" value="ECO:0007669"/>
    <property type="project" value="UniProtKB-SubCell"/>
</dbReference>
<comment type="pathway">
    <text evidence="6">Carbohydrate degradation; L-rhamnose degradation; glycerone phosphate from L-rhamnose: step 1/3.</text>
</comment>